<comment type="caution">
    <text evidence="2">The sequence shown here is derived from an EMBL/GenBank/DDBJ whole genome shotgun (WGS) entry which is preliminary data.</text>
</comment>
<dbReference type="EMBL" id="NIDE01000002">
    <property type="protein sequence ID" value="OWK45727.1"/>
    <property type="molecule type" value="Genomic_DNA"/>
</dbReference>
<dbReference type="Pfam" id="PF00583">
    <property type="entry name" value="Acetyltransf_1"/>
    <property type="match status" value="1"/>
</dbReference>
<sequence length="156" mass="17002">MSEEIRSATDAASLPVVRALFREYADSLGIDLGFQHFADELAGLPGQYAGPTGCLLLALADDHPAGCVALRPLADGACEMKRLYVRPPYRGSGLGRRLAERVIREARDLGYRRVRLDTIPPLMGNAVTLYRGLGFEAISPYCDNPIPGALFLELRL</sequence>
<name>A0A225EBG8_9BACT</name>
<dbReference type="GO" id="GO:0016747">
    <property type="term" value="F:acyltransferase activity, transferring groups other than amino-acyl groups"/>
    <property type="evidence" value="ECO:0007669"/>
    <property type="project" value="InterPro"/>
</dbReference>
<dbReference type="CDD" id="cd04301">
    <property type="entry name" value="NAT_SF"/>
    <property type="match status" value="1"/>
</dbReference>
<accession>A0A225EBG8</accession>
<feature type="domain" description="N-acetyltransferase" evidence="1">
    <location>
        <begin position="3"/>
        <end position="156"/>
    </location>
</feature>
<reference evidence="3" key="1">
    <citation type="submission" date="2017-06" db="EMBL/GenBank/DDBJ databases">
        <title>Genome analysis of Fimbriiglobus ruber SP5, the first member of the order Planctomycetales with confirmed chitinolytic capability.</title>
        <authorList>
            <person name="Ravin N.V."/>
            <person name="Rakitin A.L."/>
            <person name="Ivanova A.A."/>
            <person name="Beletsky A.V."/>
            <person name="Kulichevskaya I.S."/>
            <person name="Mardanov A.V."/>
            <person name="Dedysh S.N."/>
        </authorList>
    </citation>
    <scope>NUCLEOTIDE SEQUENCE [LARGE SCALE GENOMIC DNA]</scope>
    <source>
        <strain evidence="3">SP5</strain>
    </source>
</reference>
<dbReference type="RefSeq" id="WP_088253412.1">
    <property type="nucleotide sequence ID" value="NZ_NIDE01000002.1"/>
</dbReference>
<evidence type="ECO:0000259" key="1">
    <source>
        <dbReference type="PROSITE" id="PS51186"/>
    </source>
</evidence>
<proteinExistence type="predicted"/>
<dbReference type="AlphaFoldDB" id="A0A225EBG8"/>
<dbReference type="Gene3D" id="3.40.630.30">
    <property type="match status" value="1"/>
</dbReference>
<gene>
    <name evidence="2" type="ORF">FRUB_02058</name>
</gene>
<dbReference type="OrthoDB" id="67353at2"/>
<dbReference type="PROSITE" id="PS51186">
    <property type="entry name" value="GNAT"/>
    <property type="match status" value="1"/>
</dbReference>
<organism evidence="2 3">
    <name type="scientific">Fimbriiglobus ruber</name>
    <dbReference type="NCBI Taxonomy" id="1908690"/>
    <lineage>
        <taxon>Bacteria</taxon>
        <taxon>Pseudomonadati</taxon>
        <taxon>Planctomycetota</taxon>
        <taxon>Planctomycetia</taxon>
        <taxon>Gemmatales</taxon>
        <taxon>Gemmataceae</taxon>
        <taxon>Fimbriiglobus</taxon>
    </lineage>
</organism>
<dbReference type="PANTHER" id="PTHR43305:SF1">
    <property type="entry name" value="FAMILY N-ACETYLTRANSFERASE, PUTATIVE (AFU_ORTHOLOGUE AFUA_2G01380)-RELATED"/>
    <property type="match status" value="1"/>
</dbReference>
<keyword evidence="2" id="KW-0808">Transferase</keyword>
<protein>
    <submittedName>
        <fullName evidence="2">GCN5-related N-acetyltransferase</fullName>
    </submittedName>
</protein>
<keyword evidence="3" id="KW-1185">Reference proteome</keyword>
<dbReference type="InterPro" id="IPR016181">
    <property type="entry name" value="Acyl_CoA_acyltransferase"/>
</dbReference>
<dbReference type="Proteomes" id="UP000214646">
    <property type="component" value="Unassembled WGS sequence"/>
</dbReference>
<dbReference type="InterPro" id="IPR000182">
    <property type="entry name" value="GNAT_dom"/>
</dbReference>
<evidence type="ECO:0000313" key="3">
    <source>
        <dbReference type="Proteomes" id="UP000214646"/>
    </source>
</evidence>
<dbReference type="SUPFAM" id="SSF55729">
    <property type="entry name" value="Acyl-CoA N-acyltransferases (Nat)"/>
    <property type="match status" value="1"/>
</dbReference>
<dbReference type="InterPro" id="IPR052777">
    <property type="entry name" value="Acetyltransferase_Enz"/>
</dbReference>
<evidence type="ECO:0000313" key="2">
    <source>
        <dbReference type="EMBL" id="OWK45727.1"/>
    </source>
</evidence>
<dbReference type="PANTHER" id="PTHR43305">
    <property type="entry name" value="FAMILY N-ACETYLTRANSFERASE, PUTATIVE (AFU_ORTHOLOGUE AFUA_2G01380)-RELATED"/>
    <property type="match status" value="1"/>
</dbReference>